<dbReference type="AlphaFoldDB" id="A0A1B6IN27"/>
<protein>
    <recommendedName>
        <fullName evidence="1">F-box domain-containing protein</fullName>
    </recommendedName>
</protein>
<dbReference type="InterPro" id="IPR036047">
    <property type="entry name" value="F-box-like_dom_sf"/>
</dbReference>
<feature type="domain" description="F-box" evidence="1">
    <location>
        <begin position="6"/>
        <end position="52"/>
    </location>
</feature>
<dbReference type="SUPFAM" id="SSF81383">
    <property type="entry name" value="F-box domain"/>
    <property type="match status" value="1"/>
</dbReference>
<reference evidence="2" key="1">
    <citation type="submission" date="2015-11" db="EMBL/GenBank/DDBJ databases">
        <title>De novo transcriptome assembly of four potential Pierce s Disease insect vectors from Arizona vineyards.</title>
        <authorList>
            <person name="Tassone E.E."/>
        </authorList>
    </citation>
    <scope>NUCLEOTIDE SEQUENCE</scope>
</reference>
<dbReference type="SUPFAM" id="SSF82171">
    <property type="entry name" value="DPP6 N-terminal domain-like"/>
    <property type="match status" value="1"/>
</dbReference>
<evidence type="ECO:0000313" key="2">
    <source>
        <dbReference type="EMBL" id="JAS88321.1"/>
    </source>
</evidence>
<dbReference type="PROSITE" id="PS50181">
    <property type="entry name" value="FBOX"/>
    <property type="match status" value="1"/>
</dbReference>
<dbReference type="Gene3D" id="1.20.1280.50">
    <property type="match status" value="1"/>
</dbReference>
<gene>
    <name evidence="2" type="ORF">g.45604</name>
</gene>
<dbReference type="EMBL" id="GECU01019385">
    <property type="protein sequence ID" value="JAS88321.1"/>
    <property type="molecule type" value="Transcribed_RNA"/>
</dbReference>
<name>A0A1B6IN27_9HEMI</name>
<dbReference type="InterPro" id="IPR001810">
    <property type="entry name" value="F-box_dom"/>
</dbReference>
<dbReference type="SMART" id="SM00256">
    <property type="entry name" value="FBOX"/>
    <property type="match status" value="1"/>
</dbReference>
<organism evidence="2">
    <name type="scientific">Homalodisca liturata</name>
    <dbReference type="NCBI Taxonomy" id="320908"/>
    <lineage>
        <taxon>Eukaryota</taxon>
        <taxon>Metazoa</taxon>
        <taxon>Ecdysozoa</taxon>
        <taxon>Arthropoda</taxon>
        <taxon>Hexapoda</taxon>
        <taxon>Insecta</taxon>
        <taxon>Pterygota</taxon>
        <taxon>Neoptera</taxon>
        <taxon>Paraneoptera</taxon>
        <taxon>Hemiptera</taxon>
        <taxon>Auchenorrhyncha</taxon>
        <taxon>Membracoidea</taxon>
        <taxon>Cicadellidae</taxon>
        <taxon>Cicadellinae</taxon>
        <taxon>Proconiini</taxon>
        <taxon>Homalodisca</taxon>
    </lineage>
</organism>
<proteinExistence type="predicted"/>
<dbReference type="Pfam" id="PF12937">
    <property type="entry name" value="F-box-like"/>
    <property type="match status" value="1"/>
</dbReference>
<accession>A0A1B6IN27</accession>
<evidence type="ECO:0000259" key="1">
    <source>
        <dbReference type="PROSITE" id="PS50181"/>
    </source>
</evidence>
<sequence length="493" mass="57909">MESTVAVSIQDLPPEIIEIIATYLGSDDLHSCFSVCRDWAKILNSNKIWRKYCVYPEKYFKTSGYTSGSSGNKDYEEVCFWKKSYDRQKLLWENWSKGRFTKKKTDVCPSKLSNLVYFVDNFFNYWLVHSHHNTGIYVWKVDEIPSFHCKLQKIDQFRTLPIKNKLIALYSDYIRIFEFKPPENELLLQYRFKFSEDTIIPEDSEFIDEYVCRQRFIIVDNFFIGYGANITDLRHTYIHIWDCDLGKKVAKQSIFQQSFVDYMLSSTGIDITKHFDDGNLMLYESDSRRFLVNTMACAYNQCEISLYSLDEMKFVNVVARVESVSTWCIMKGDTICILYVSDCYQVCVYNTRGTFLAQMDFPGLYHPYEYHWFWMTSTKVILSFGDTIRVLDIIDSENVCGRSFTTNTNKFILGYVEPRFLLLYDRITINTFQLISLYVSIWDVESGLRLWDLGHLKSVDSCRFLFTASIYPSKVIVHFAGEEEVSMLDFEGA</sequence>